<evidence type="ECO:0000313" key="3">
    <source>
        <dbReference type="Proteomes" id="UP001482520"/>
    </source>
</evidence>
<organism evidence="2 3">
    <name type="scientific">Nocardioides kribbensis</name>
    <dbReference type="NCBI Taxonomy" id="305517"/>
    <lineage>
        <taxon>Bacteria</taxon>
        <taxon>Bacillati</taxon>
        <taxon>Actinomycetota</taxon>
        <taxon>Actinomycetes</taxon>
        <taxon>Propionibacteriales</taxon>
        <taxon>Nocardioidaceae</taxon>
        <taxon>Nocardioides</taxon>
    </lineage>
</organism>
<dbReference type="Gene3D" id="3.40.50.1820">
    <property type="entry name" value="alpha/beta hydrolase"/>
    <property type="match status" value="1"/>
</dbReference>
<dbReference type="SUPFAM" id="SSF53474">
    <property type="entry name" value="alpha/beta-Hydrolases"/>
    <property type="match status" value="1"/>
</dbReference>
<dbReference type="EMBL" id="JBEGDP010000005">
    <property type="protein sequence ID" value="MEQ7847026.1"/>
    <property type="molecule type" value="Genomic_DNA"/>
</dbReference>
<gene>
    <name evidence="2" type="ORF">V6R90_07015</name>
</gene>
<comment type="caution">
    <text evidence="2">The sequence shown here is derived from an EMBL/GenBank/DDBJ whole genome shotgun (WGS) entry which is preliminary data.</text>
</comment>
<accession>A0ABV1NWY3</accession>
<feature type="domain" description="BAAT/Acyl-CoA thioester hydrolase C-terminal" evidence="1">
    <location>
        <begin position="80"/>
        <end position="234"/>
    </location>
</feature>
<dbReference type="PANTHER" id="PTHR10824">
    <property type="entry name" value="ACYL-COENZYME A THIOESTERASE-RELATED"/>
    <property type="match status" value="1"/>
</dbReference>
<dbReference type="Pfam" id="PF08840">
    <property type="entry name" value="BAAT_C"/>
    <property type="match status" value="1"/>
</dbReference>
<evidence type="ECO:0000259" key="1">
    <source>
        <dbReference type="Pfam" id="PF08840"/>
    </source>
</evidence>
<proteinExistence type="predicted"/>
<reference evidence="2 3" key="1">
    <citation type="submission" date="2024-02" db="EMBL/GenBank/DDBJ databases">
        <title>Full genome sequence of Nocardioides kribbensis.</title>
        <authorList>
            <person name="Poletto B.L."/>
            <person name="Silva G."/>
            <person name="Galante D."/>
            <person name="Campos K.R."/>
            <person name="Santos M.B.N."/>
            <person name="Sacchi C.T."/>
        </authorList>
    </citation>
    <scope>NUCLEOTIDE SEQUENCE [LARGE SCALE GENOMIC DNA]</scope>
    <source>
        <strain evidence="2 3">O4R</strain>
    </source>
</reference>
<evidence type="ECO:0000313" key="2">
    <source>
        <dbReference type="EMBL" id="MEQ7847026.1"/>
    </source>
</evidence>
<dbReference type="RefSeq" id="WP_349804224.1">
    <property type="nucleotide sequence ID" value="NZ_JBEGDP010000005.1"/>
</dbReference>
<dbReference type="InterPro" id="IPR029058">
    <property type="entry name" value="AB_hydrolase_fold"/>
</dbReference>
<dbReference type="Proteomes" id="UP001482520">
    <property type="component" value="Unassembled WGS sequence"/>
</dbReference>
<keyword evidence="2" id="KW-0378">Hydrolase</keyword>
<keyword evidence="3" id="KW-1185">Reference proteome</keyword>
<sequence length="278" mass="29037">MRPTPDVHWSAPAPAADRGTGVLVLAGSSGRLDTGRADLLAARGATAVALRWFGGQGQPAQPCEVPLETFAGALDRLATSCRRVAALGTSYGAEAALLLACHDERIDAVVALAPTDVAWEGARESDDDPPRTKWTLRGEPVPFVPLDRTWTPPPDPAFVEVYERSRARAAPEAVAAATLPVERIGGDVVLVAGGDDRVWDSEGQARRIATRRAAAGLATTVVVDPAAGHPVVLPGEDAPDLRRPHQVGGDAGAPQRLGALAWPAIADALRLARRRPAA</sequence>
<dbReference type="InterPro" id="IPR014940">
    <property type="entry name" value="BAAT_C"/>
</dbReference>
<dbReference type="PANTHER" id="PTHR10824:SF4">
    <property type="entry name" value="ACYL-COENZYME A THIOESTERASE 1-LIKE"/>
    <property type="match status" value="1"/>
</dbReference>
<protein>
    <submittedName>
        <fullName evidence="2">Acyl-CoA thioester hydrolase/BAAT C-terminal domain-containing protein</fullName>
    </submittedName>
</protein>
<name>A0ABV1NWY3_9ACTN</name>
<dbReference type="GO" id="GO:0016787">
    <property type="term" value="F:hydrolase activity"/>
    <property type="evidence" value="ECO:0007669"/>
    <property type="project" value="UniProtKB-KW"/>
</dbReference>